<dbReference type="AlphaFoldDB" id="A0A9X2ZHQ6"/>
<sequence>MARILDNENAEIGVFPPLGTTGLVTVGAFSGAATSVFTGSGVTGIEVTSFFSTGVLTSVIEKVGFL</sequence>
<gene>
    <name evidence="1" type="ORF">OIU83_14740</name>
</gene>
<dbReference type="EMBL" id="JAOZEW010000015">
    <property type="protein sequence ID" value="MCV9928926.1"/>
    <property type="molecule type" value="Genomic_DNA"/>
</dbReference>
<keyword evidence="2" id="KW-1185">Reference proteome</keyword>
<organism evidence="1 2">
    <name type="scientific">Flavobacterium shii</name>
    <dbReference type="NCBI Taxonomy" id="2987687"/>
    <lineage>
        <taxon>Bacteria</taxon>
        <taxon>Pseudomonadati</taxon>
        <taxon>Bacteroidota</taxon>
        <taxon>Flavobacteriia</taxon>
        <taxon>Flavobacteriales</taxon>
        <taxon>Flavobacteriaceae</taxon>
        <taxon>Flavobacterium</taxon>
    </lineage>
</organism>
<name>A0A9X2ZHQ6_9FLAO</name>
<accession>A0A9X2ZHQ6</accession>
<evidence type="ECO:0000313" key="1">
    <source>
        <dbReference type="EMBL" id="MCV9928926.1"/>
    </source>
</evidence>
<evidence type="ECO:0000313" key="2">
    <source>
        <dbReference type="Proteomes" id="UP001151079"/>
    </source>
</evidence>
<proteinExistence type="predicted"/>
<reference evidence="1" key="1">
    <citation type="submission" date="2022-10" db="EMBL/GenBank/DDBJ databases">
        <title>Two novel species of Flavobacterium.</title>
        <authorList>
            <person name="Liu Q."/>
            <person name="Xin Y.-H."/>
        </authorList>
    </citation>
    <scope>NUCLEOTIDE SEQUENCE</scope>
    <source>
        <strain evidence="1">LS1R49</strain>
    </source>
</reference>
<dbReference type="RefSeq" id="WP_264207029.1">
    <property type="nucleotide sequence ID" value="NZ_JAOZEW010000015.1"/>
</dbReference>
<dbReference type="Proteomes" id="UP001151079">
    <property type="component" value="Unassembled WGS sequence"/>
</dbReference>
<comment type="caution">
    <text evidence="1">The sequence shown here is derived from an EMBL/GenBank/DDBJ whole genome shotgun (WGS) entry which is preliminary data.</text>
</comment>
<protein>
    <submittedName>
        <fullName evidence="1">Uncharacterized protein</fullName>
    </submittedName>
</protein>